<comment type="function">
    <text evidence="15">Putative oxygen sensor; modulates the activity of FixJ, a transcriptional activator of nitrogen fixation fixK gene. FixL probably acts as a kinase that phosphorylates FixJ.</text>
</comment>
<gene>
    <name evidence="27" type="ORF">C6Y45_07930</name>
</gene>
<keyword evidence="7" id="KW-0808">Transferase</keyword>
<dbReference type="Pfam" id="PF13426">
    <property type="entry name" value="PAS_9"/>
    <property type="match status" value="1"/>
</dbReference>
<dbReference type="PROSITE" id="PS50112">
    <property type="entry name" value="PAS"/>
    <property type="match status" value="1"/>
</dbReference>
<evidence type="ECO:0000256" key="13">
    <source>
        <dbReference type="ARBA" id="ARBA00023012"/>
    </source>
</evidence>
<evidence type="ECO:0000256" key="10">
    <source>
        <dbReference type="ARBA" id="ARBA00022777"/>
    </source>
</evidence>
<keyword evidence="11" id="KW-0067">ATP-binding</keyword>
<proteinExistence type="inferred from homology"/>
<evidence type="ECO:0000256" key="18">
    <source>
        <dbReference type="ARBA" id="ARBA00070616"/>
    </source>
</evidence>
<dbReference type="PROSITE" id="PS50894">
    <property type="entry name" value="HPT"/>
    <property type="match status" value="1"/>
</dbReference>
<dbReference type="InterPro" id="IPR011006">
    <property type="entry name" value="CheY-like_superfamily"/>
</dbReference>
<dbReference type="GO" id="GO:0005524">
    <property type="term" value="F:ATP binding"/>
    <property type="evidence" value="ECO:0007669"/>
    <property type="project" value="UniProtKB-KW"/>
</dbReference>
<dbReference type="Proteomes" id="UP000240509">
    <property type="component" value="Unassembled WGS sequence"/>
</dbReference>
<dbReference type="FunFam" id="3.30.565.10:FF:000010">
    <property type="entry name" value="Sensor histidine kinase RcsC"/>
    <property type="match status" value="1"/>
</dbReference>
<dbReference type="Gene3D" id="1.10.287.130">
    <property type="match status" value="1"/>
</dbReference>
<keyword evidence="12" id="KW-1133">Transmembrane helix</keyword>
<evidence type="ECO:0000256" key="20">
    <source>
        <dbReference type="PROSITE-ProRule" id="PRU00110"/>
    </source>
</evidence>
<dbReference type="SMART" id="SM00448">
    <property type="entry name" value="REC"/>
    <property type="match status" value="2"/>
</dbReference>
<comment type="similarity">
    <text evidence="3">In the N-terminal section; belongs to the phytochrome family.</text>
</comment>
<evidence type="ECO:0000256" key="15">
    <source>
        <dbReference type="ARBA" id="ARBA00059827"/>
    </source>
</evidence>
<protein>
    <recommendedName>
        <fullName evidence="19">Circadian input-output histidine kinase CikA</fullName>
        <ecNumber evidence="4">2.7.13.3</ecNumber>
    </recommendedName>
    <alternativeName>
        <fullName evidence="18">Sensor protein FixL</fullName>
    </alternativeName>
    <alternativeName>
        <fullName evidence="17">Sensory/regulatory protein RpfC</fullName>
    </alternativeName>
</protein>
<dbReference type="SUPFAM" id="SSF55785">
    <property type="entry name" value="PYP-like sensor domain (PAS domain)"/>
    <property type="match status" value="2"/>
</dbReference>
<evidence type="ECO:0000259" key="26">
    <source>
        <dbReference type="PROSITE" id="PS50894"/>
    </source>
</evidence>
<dbReference type="SUPFAM" id="SSF47384">
    <property type="entry name" value="Homodimeric domain of signal transducing histidine kinase"/>
    <property type="match status" value="1"/>
</dbReference>
<feature type="domain" description="PAC" evidence="25">
    <location>
        <begin position="89"/>
        <end position="139"/>
    </location>
</feature>
<evidence type="ECO:0000259" key="25">
    <source>
        <dbReference type="PROSITE" id="PS50113"/>
    </source>
</evidence>
<dbReference type="InterPro" id="IPR035965">
    <property type="entry name" value="PAS-like_dom_sf"/>
</dbReference>
<evidence type="ECO:0000256" key="2">
    <source>
        <dbReference type="ARBA" id="ARBA00004651"/>
    </source>
</evidence>
<sequence>MNGNRKEELNERDQIAQLVIDNVLDGIITINRKGEVESFNSGAEKIFQYSAEEVIGNNIKMLMPEPYKKEHDSYINNYAETGEAKIIGIGREVTGQRKDGSHFPMDLAVTEFFIGEEMHFVGITKDMTERRKTEEALDKATRENFENTVKNLQNLVFKLEKAPAGRPVYTLMEGYNAQEIGLSTSSTFNKTNKEIFPLSISKELDNYHAKAFEGETVTYEWAFAGKVFYITLSPIFMDNQVSEIVGSGVDITDRKKMEEALALTRDEALEASELKSQFLANMSHEIRTPMNGIIGMVDVLMNTSLDKEQLEIINVVERSAQSLLTIINDILDFSKMEAGKLTIEQVQFSPTLLVEGIAEILLPKARQKDISLLTYIDPSIPGLLLGDSIRIQQILLNLTDNAIKFTEKGSVLIRTILKKITDENIVVLHFSVVDTGYGLSSTEISSLFQPFTQIDGSITRKHGGTGLGLAISKRLVELMEGDIGVNSEKGEGSTFWFDVPFSLPESSPAAETDIDPKLENLRVIILNDHAEEREILEKYISSWGMENASFENGIDALAELQKEVNNNRPYDLAVVHLKNPGMDSQMFLQVIKQSPHLSKLDVILLGEQSQKEKGTDGYKAFLTAPVKQSQLFDCIANVARPLFSEEESTMKENLDTSHKGSPQTEIINKEQPILLVEDNPMNRKVAFFQLNKLGYQAEAVTNGKEALEAVKKQKYPLILMDIQMPEMDGIEATQEIRRLHYAVPIVAMTANAMKSDKENYLEAGMDDYLSKPVNLERLKQVLEHWMPDNGQPFSFQAENRTETQNPPINMENLQESYGDESLVKELLQMFLNDAPGYLENLRQAIEQKKSVETAEIAHSLKGSSAVLKAETFTRLSAVIQQAAKSGDWETVLSSFHELETHYKEMEHFIESL</sequence>
<dbReference type="PRINTS" id="PR00344">
    <property type="entry name" value="BCTRLSENSOR"/>
</dbReference>
<dbReference type="InterPro" id="IPR008207">
    <property type="entry name" value="Sig_transdc_His_kin_Hpt_dom"/>
</dbReference>
<dbReference type="FunFam" id="3.30.450.20:FF:000060">
    <property type="entry name" value="Sensor protein FixL"/>
    <property type="match status" value="1"/>
</dbReference>
<organism evidence="27 28">
    <name type="scientific">Alkalicoccus saliphilus</name>
    <dbReference type="NCBI Taxonomy" id="200989"/>
    <lineage>
        <taxon>Bacteria</taxon>
        <taxon>Bacillati</taxon>
        <taxon>Bacillota</taxon>
        <taxon>Bacilli</taxon>
        <taxon>Bacillales</taxon>
        <taxon>Bacillaceae</taxon>
        <taxon>Alkalicoccus</taxon>
    </lineage>
</organism>
<comment type="subunit">
    <text evidence="16">At low DSF concentrations, interacts with RpfF.</text>
</comment>
<dbReference type="GO" id="GO:0005886">
    <property type="term" value="C:plasma membrane"/>
    <property type="evidence" value="ECO:0007669"/>
    <property type="project" value="UniProtKB-SubCell"/>
</dbReference>
<dbReference type="NCBIfam" id="TIGR00229">
    <property type="entry name" value="sensory_box"/>
    <property type="match status" value="1"/>
</dbReference>
<dbReference type="CDD" id="cd00130">
    <property type="entry name" value="PAS"/>
    <property type="match status" value="1"/>
</dbReference>
<dbReference type="InterPro" id="IPR004358">
    <property type="entry name" value="Sig_transdc_His_kin-like_C"/>
</dbReference>
<dbReference type="CDD" id="cd17546">
    <property type="entry name" value="REC_hyHK_CKI1_RcsC-like"/>
    <property type="match status" value="1"/>
</dbReference>
<feature type="domain" description="PAS" evidence="24">
    <location>
        <begin position="12"/>
        <end position="82"/>
    </location>
</feature>
<keyword evidence="9" id="KW-0547">Nucleotide-binding</keyword>
<name>A0A2T4U6T1_9BACI</name>
<dbReference type="InterPro" id="IPR036097">
    <property type="entry name" value="HisK_dim/P_sf"/>
</dbReference>
<keyword evidence="14" id="KW-0472">Membrane</keyword>
<dbReference type="OrthoDB" id="9790669at2"/>
<evidence type="ECO:0000256" key="19">
    <source>
        <dbReference type="ARBA" id="ARBA00074306"/>
    </source>
</evidence>
<evidence type="ECO:0000259" key="24">
    <source>
        <dbReference type="PROSITE" id="PS50112"/>
    </source>
</evidence>
<keyword evidence="8" id="KW-0812">Transmembrane</keyword>
<reference evidence="27 28" key="1">
    <citation type="submission" date="2018-03" db="EMBL/GenBank/DDBJ databases">
        <title>Alkalicoccus saliphilus sp. nov., isolated from a mineral pool.</title>
        <authorList>
            <person name="Zhao B."/>
        </authorList>
    </citation>
    <scope>NUCLEOTIDE SEQUENCE [LARGE SCALE GENOMIC DNA]</scope>
    <source>
        <strain evidence="27 28">6AG</strain>
    </source>
</reference>
<feature type="modified residue" description="Phosphohistidine" evidence="20">
    <location>
        <position position="858"/>
    </location>
</feature>
<dbReference type="SMART" id="SM00387">
    <property type="entry name" value="HATPase_c"/>
    <property type="match status" value="1"/>
</dbReference>
<dbReference type="PANTHER" id="PTHR45339">
    <property type="entry name" value="HYBRID SIGNAL TRANSDUCTION HISTIDINE KINASE J"/>
    <property type="match status" value="1"/>
</dbReference>
<evidence type="ECO:0000256" key="6">
    <source>
        <dbReference type="ARBA" id="ARBA00022553"/>
    </source>
</evidence>
<dbReference type="Pfam" id="PF00512">
    <property type="entry name" value="HisKA"/>
    <property type="match status" value="1"/>
</dbReference>
<dbReference type="Pfam" id="PF01627">
    <property type="entry name" value="Hpt"/>
    <property type="match status" value="1"/>
</dbReference>
<dbReference type="CDD" id="cd00088">
    <property type="entry name" value="HPT"/>
    <property type="match status" value="1"/>
</dbReference>
<dbReference type="Pfam" id="PF00072">
    <property type="entry name" value="Response_reg"/>
    <property type="match status" value="1"/>
</dbReference>
<feature type="domain" description="Response regulatory" evidence="23">
    <location>
        <begin position="522"/>
        <end position="639"/>
    </location>
</feature>
<dbReference type="InterPro" id="IPR003661">
    <property type="entry name" value="HisK_dim/P_dom"/>
</dbReference>
<evidence type="ECO:0000256" key="14">
    <source>
        <dbReference type="ARBA" id="ARBA00023136"/>
    </source>
</evidence>
<keyword evidence="13" id="KW-0902">Two-component regulatory system</keyword>
<dbReference type="CDD" id="cd00082">
    <property type="entry name" value="HisKA"/>
    <property type="match status" value="1"/>
</dbReference>
<comment type="subcellular location">
    <subcellularLocation>
        <location evidence="2">Cell membrane</location>
        <topology evidence="2">Multi-pass membrane protein</topology>
    </subcellularLocation>
</comment>
<evidence type="ECO:0000256" key="12">
    <source>
        <dbReference type="ARBA" id="ARBA00022989"/>
    </source>
</evidence>
<evidence type="ECO:0000313" key="27">
    <source>
        <dbReference type="EMBL" id="PTL39099.1"/>
    </source>
</evidence>
<dbReference type="SUPFAM" id="SSF47226">
    <property type="entry name" value="Histidine-containing phosphotransfer domain, HPT domain"/>
    <property type="match status" value="1"/>
</dbReference>
<dbReference type="Gene3D" id="1.20.120.160">
    <property type="entry name" value="HPT domain"/>
    <property type="match status" value="1"/>
</dbReference>
<keyword evidence="28" id="KW-1185">Reference proteome</keyword>
<keyword evidence="5" id="KW-1003">Cell membrane</keyword>
<dbReference type="InterPro" id="IPR036890">
    <property type="entry name" value="HATPase_C_sf"/>
</dbReference>
<dbReference type="GO" id="GO:0000155">
    <property type="term" value="F:phosphorelay sensor kinase activity"/>
    <property type="evidence" value="ECO:0007669"/>
    <property type="project" value="InterPro"/>
</dbReference>
<evidence type="ECO:0000256" key="5">
    <source>
        <dbReference type="ARBA" id="ARBA00022475"/>
    </source>
</evidence>
<dbReference type="PROSITE" id="PS50109">
    <property type="entry name" value="HIS_KIN"/>
    <property type="match status" value="1"/>
</dbReference>
<feature type="modified residue" description="4-aspartylphosphate" evidence="21">
    <location>
        <position position="721"/>
    </location>
</feature>
<evidence type="ECO:0000256" key="21">
    <source>
        <dbReference type="PROSITE-ProRule" id="PRU00169"/>
    </source>
</evidence>
<dbReference type="Pfam" id="PF02518">
    <property type="entry name" value="HATPase_c"/>
    <property type="match status" value="1"/>
</dbReference>
<dbReference type="SUPFAM" id="SSF52172">
    <property type="entry name" value="CheY-like"/>
    <property type="match status" value="2"/>
</dbReference>
<dbReference type="SMART" id="SM00388">
    <property type="entry name" value="HisKA"/>
    <property type="match status" value="1"/>
</dbReference>
<evidence type="ECO:0000313" key="28">
    <source>
        <dbReference type="Proteomes" id="UP000240509"/>
    </source>
</evidence>
<evidence type="ECO:0000256" key="8">
    <source>
        <dbReference type="ARBA" id="ARBA00022692"/>
    </source>
</evidence>
<dbReference type="InterPro" id="IPR003594">
    <property type="entry name" value="HATPase_dom"/>
</dbReference>
<comment type="caution">
    <text evidence="21">Lacks conserved residue(s) required for the propagation of feature annotation.</text>
</comment>
<dbReference type="PROSITE" id="PS50113">
    <property type="entry name" value="PAC"/>
    <property type="match status" value="1"/>
</dbReference>
<keyword evidence="10" id="KW-0418">Kinase</keyword>
<evidence type="ECO:0000256" key="11">
    <source>
        <dbReference type="ARBA" id="ARBA00022840"/>
    </source>
</evidence>
<dbReference type="PANTHER" id="PTHR45339:SF1">
    <property type="entry name" value="HYBRID SIGNAL TRANSDUCTION HISTIDINE KINASE J"/>
    <property type="match status" value="1"/>
</dbReference>
<comment type="caution">
    <text evidence="27">The sequence shown here is derived from an EMBL/GenBank/DDBJ whole genome shotgun (WGS) entry which is preliminary data.</text>
</comment>
<accession>A0A2T4U6T1</accession>
<dbReference type="AlphaFoldDB" id="A0A2T4U6T1"/>
<dbReference type="Gene3D" id="3.30.450.20">
    <property type="entry name" value="PAS domain"/>
    <property type="match status" value="2"/>
</dbReference>
<evidence type="ECO:0000256" key="17">
    <source>
        <dbReference type="ARBA" id="ARBA00068150"/>
    </source>
</evidence>
<feature type="domain" description="Histidine kinase" evidence="22">
    <location>
        <begin position="281"/>
        <end position="503"/>
    </location>
</feature>
<evidence type="ECO:0000259" key="23">
    <source>
        <dbReference type="PROSITE" id="PS50110"/>
    </source>
</evidence>
<evidence type="ECO:0000256" key="7">
    <source>
        <dbReference type="ARBA" id="ARBA00022679"/>
    </source>
</evidence>
<dbReference type="RefSeq" id="WP_107584700.1">
    <property type="nucleotide sequence ID" value="NZ_PZJJ01000010.1"/>
</dbReference>
<dbReference type="FunFam" id="1.10.287.130:FF:000002">
    <property type="entry name" value="Two-component osmosensing histidine kinase"/>
    <property type="match status" value="1"/>
</dbReference>
<feature type="domain" description="Response regulatory" evidence="23">
    <location>
        <begin position="672"/>
        <end position="786"/>
    </location>
</feature>
<dbReference type="EC" id="2.7.13.3" evidence="4"/>
<dbReference type="CDD" id="cd16922">
    <property type="entry name" value="HATPase_EvgS-ArcB-TorS-like"/>
    <property type="match status" value="1"/>
</dbReference>
<evidence type="ECO:0000256" key="9">
    <source>
        <dbReference type="ARBA" id="ARBA00022741"/>
    </source>
</evidence>
<dbReference type="InterPro" id="IPR000700">
    <property type="entry name" value="PAS-assoc_C"/>
</dbReference>
<evidence type="ECO:0000256" key="1">
    <source>
        <dbReference type="ARBA" id="ARBA00000085"/>
    </source>
</evidence>
<keyword evidence="6 21" id="KW-0597">Phosphoprotein</keyword>
<dbReference type="SMART" id="SM00091">
    <property type="entry name" value="PAS"/>
    <property type="match status" value="1"/>
</dbReference>
<dbReference type="PROSITE" id="PS50110">
    <property type="entry name" value="RESPONSE_REGULATORY"/>
    <property type="match status" value="2"/>
</dbReference>
<dbReference type="CDD" id="cd00156">
    <property type="entry name" value="REC"/>
    <property type="match status" value="1"/>
</dbReference>
<evidence type="ECO:0000259" key="22">
    <source>
        <dbReference type="PROSITE" id="PS50109"/>
    </source>
</evidence>
<dbReference type="Gene3D" id="3.40.50.2300">
    <property type="match status" value="2"/>
</dbReference>
<feature type="domain" description="HPt" evidence="26">
    <location>
        <begin position="819"/>
        <end position="912"/>
    </location>
</feature>
<comment type="catalytic activity">
    <reaction evidence="1">
        <text>ATP + protein L-histidine = ADP + protein N-phospho-L-histidine.</text>
        <dbReference type="EC" id="2.7.13.3"/>
    </reaction>
</comment>
<dbReference type="Gene3D" id="3.30.565.10">
    <property type="entry name" value="Histidine kinase-like ATPase, C-terminal domain"/>
    <property type="match status" value="1"/>
</dbReference>
<evidence type="ECO:0000256" key="16">
    <source>
        <dbReference type="ARBA" id="ARBA00064003"/>
    </source>
</evidence>
<dbReference type="InterPro" id="IPR005467">
    <property type="entry name" value="His_kinase_dom"/>
</dbReference>
<evidence type="ECO:0000256" key="4">
    <source>
        <dbReference type="ARBA" id="ARBA00012438"/>
    </source>
</evidence>
<dbReference type="SUPFAM" id="SSF55874">
    <property type="entry name" value="ATPase domain of HSP90 chaperone/DNA topoisomerase II/histidine kinase"/>
    <property type="match status" value="1"/>
</dbReference>
<dbReference type="EMBL" id="PZJJ01000010">
    <property type="protein sequence ID" value="PTL39099.1"/>
    <property type="molecule type" value="Genomic_DNA"/>
</dbReference>
<dbReference type="InterPro" id="IPR001789">
    <property type="entry name" value="Sig_transdc_resp-reg_receiver"/>
</dbReference>
<dbReference type="InterPro" id="IPR036641">
    <property type="entry name" value="HPT_dom_sf"/>
</dbReference>
<dbReference type="InterPro" id="IPR000014">
    <property type="entry name" value="PAS"/>
</dbReference>
<evidence type="ECO:0000256" key="3">
    <source>
        <dbReference type="ARBA" id="ARBA00006402"/>
    </source>
</evidence>